<dbReference type="PROSITE" id="PS51257">
    <property type="entry name" value="PROKAR_LIPOPROTEIN"/>
    <property type="match status" value="1"/>
</dbReference>
<dbReference type="SUPFAM" id="SSF63825">
    <property type="entry name" value="YWTD domain"/>
    <property type="match status" value="2"/>
</dbReference>
<dbReference type="PROSITE" id="PS50093">
    <property type="entry name" value="PKD"/>
    <property type="match status" value="1"/>
</dbReference>
<dbReference type="SUPFAM" id="SSF49299">
    <property type="entry name" value="PKD domain"/>
    <property type="match status" value="2"/>
</dbReference>
<sequence length="527" mass="57983">MKKCNIFFIILLLLTVFSCNKDTVSYIDPAGNYAVNFDFPSGNVTAPAKVVLINRSKYSDKYQWDFQDAQSISKDGNPTDISSSSQIVPDTLYYEVPGTYEVKLTAWQGEKSESLTKTLVVTKMQPKIVVPENIGVYLKVGFSVEAFAYPGKTLTYAWDFGEGGTSTEANPVVMFQTEGEHIVRLTINDGEESLSTEVTVQVMGELAQSLYFTDVKTGKLFRYAFKEKSIPTLDGYNVSLGVHPMAMQVFNNRVYISDAGNNIYFATAAGDGRIFSVDLKGENEKVLGRNTVSTTSGYQYDPFNFVIDSASAMLFYTGRNFNIFGISVTSDNITLPTTQRMGIVAANAGVSSVYNWIDGGVQIVGSELWYSKQANGKGLYKFNLSTNTFISRLSAFDNFSIRNFIVDQVNSKIYFVLNNASGSYQTGLYRSNLDGSSIQLIDELEGFSIEGSGTEIALITSLAIDRNIAGYLYYGYRSSTDVGTTGSVIGTGANSGIKRYKLDGSKQAEFLLKGYIPYGIAMDYVKR</sequence>
<dbReference type="SMART" id="SM00089">
    <property type="entry name" value="PKD"/>
    <property type="match status" value="2"/>
</dbReference>
<organism evidence="3 4">
    <name type="scientific">Sphingobacterium siyangense</name>
    <dbReference type="NCBI Taxonomy" id="459529"/>
    <lineage>
        <taxon>Bacteria</taxon>
        <taxon>Pseudomonadati</taxon>
        <taxon>Bacteroidota</taxon>
        <taxon>Sphingobacteriia</taxon>
        <taxon>Sphingobacteriales</taxon>
        <taxon>Sphingobacteriaceae</taxon>
        <taxon>Sphingobacterium</taxon>
    </lineage>
</organism>
<dbReference type="CDD" id="cd00146">
    <property type="entry name" value="PKD"/>
    <property type="match status" value="1"/>
</dbReference>
<dbReference type="AlphaFoldDB" id="A0A562MC63"/>
<dbReference type="Proteomes" id="UP000315908">
    <property type="component" value="Unassembled WGS sequence"/>
</dbReference>
<dbReference type="RefSeq" id="WP_145328998.1">
    <property type="nucleotide sequence ID" value="NZ_VLKR01000021.1"/>
</dbReference>
<evidence type="ECO:0000313" key="3">
    <source>
        <dbReference type="EMBL" id="TWI17525.1"/>
    </source>
</evidence>
<dbReference type="OrthoDB" id="1488789at2"/>
<feature type="signal peptide" evidence="1">
    <location>
        <begin position="1"/>
        <end position="21"/>
    </location>
</feature>
<accession>A0A562MC63</accession>
<dbReference type="Pfam" id="PF18911">
    <property type="entry name" value="PKD_4"/>
    <property type="match status" value="1"/>
</dbReference>
<name>A0A562MC63_9SPHI</name>
<evidence type="ECO:0000256" key="1">
    <source>
        <dbReference type="SAM" id="SignalP"/>
    </source>
</evidence>
<dbReference type="InterPro" id="IPR013783">
    <property type="entry name" value="Ig-like_fold"/>
</dbReference>
<dbReference type="InterPro" id="IPR022409">
    <property type="entry name" value="PKD/Chitinase_dom"/>
</dbReference>
<dbReference type="InterPro" id="IPR035986">
    <property type="entry name" value="PKD_dom_sf"/>
</dbReference>
<comment type="caution">
    <text evidence="3">The sequence shown here is derived from an EMBL/GenBank/DDBJ whole genome shotgun (WGS) entry which is preliminary data.</text>
</comment>
<feature type="domain" description="PKD" evidence="2">
    <location>
        <begin position="138"/>
        <end position="209"/>
    </location>
</feature>
<gene>
    <name evidence="3" type="ORF">IQ31_03671</name>
</gene>
<keyword evidence="1" id="KW-0732">Signal</keyword>
<proteinExistence type="predicted"/>
<dbReference type="EMBL" id="VLKR01000021">
    <property type="protein sequence ID" value="TWI17525.1"/>
    <property type="molecule type" value="Genomic_DNA"/>
</dbReference>
<feature type="chain" id="PRO_5021727096" evidence="1">
    <location>
        <begin position="22"/>
        <end position="527"/>
    </location>
</feature>
<evidence type="ECO:0000259" key="2">
    <source>
        <dbReference type="PROSITE" id="PS50093"/>
    </source>
</evidence>
<reference evidence="3 4" key="1">
    <citation type="journal article" date="2015" name="Stand. Genomic Sci.">
        <title>Genomic Encyclopedia of Bacterial and Archaeal Type Strains, Phase III: the genomes of soil and plant-associated and newly described type strains.</title>
        <authorList>
            <person name="Whitman W.B."/>
            <person name="Woyke T."/>
            <person name="Klenk H.P."/>
            <person name="Zhou Y."/>
            <person name="Lilburn T.G."/>
            <person name="Beck B.J."/>
            <person name="De Vos P."/>
            <person name="Vandamme P."/>
            <person name="Eisen J.A."/>
            <person name="Garrity G."/>
            <person name="Hugenholtz P."/>
            <person name="Kyrpides N.C."/>
        </authorList>
    </citation>
    <scope>NUCLEOTIDE SEQUENCE [LARGE SCALE GENOMIC DNA]</scope>
    <source>
        <strain evidence="3 4">CGMCC 1.6855</strain>
    </source>
</reference>
<protein>
    <submittedName>
        <fullName evidence="3">PKD domain-containing protein</fullName>
    </submittedName>
</protein>
<dbReference type="InterPro" id="IPR000601">
    <property type="entry name" value="PKD_dom"/>
</dbReference>
<evidence type="ECO:0000313" key="4">
    <source>
        <dbReference type="Proteomes" id="UP000315908"/>
    </source>
</evidence>
<dbReference type="Gene3D" id="2.60.40.10">
    <property type="entry name" value="Immunoglobulins"/>
    <property type="match status" value="2"/>
</dbReference>